<evidence type="ECO:0000259" key="8">
    <source>
        <dbReference type="Pfam" id="PF00933"/>
    </source>
</evidence>
<keyword evidence="5" id="KW-0378">Hydrolase</keyword>
<dbReference type="PANTHER" id="PTHR30620">
    <property type="entry name" value="PERIPLASMIC BETA-GLUCOSIDASE-RELATED"/>
    <property type="match status" value="1"/>
</dbReference>
<feature type="non-terminal residue" evidence="9">
    <location>
        <position position="224"/>
    </location>
</feature>
<sequence>MKYQYLLLGVLYGLLLSSCSLSAEEGDKEMDRYIANLMGKMTLHEKLGQLNLPSGGDLVTGNVNSAELTKMVRNQEIGGFFNVKGIRKIVDLQRIAIDSTRLGIPLLVGADVIHGYETIFPIPLALSCSWDTLAVERMARISAVEASADGICWTFSPMVDICRDSRWGRIAEGSGEDPYLGSLLAKAYVRGYQGNNMQGKNEILSCVKHFALYGASESGKDYNV</sequence>
<dbReference type="PANTHER" id="PTHR30620:SF16">
    <property type="entry name" value="LYSOSOMAL BETA GLUCOSIDASE"/>
    <property type="match status" value="1"/>
</dbReference>
<dbReference type="Proteomes" id="UP000323717">
    <property type="component" value="Unassembled WGS sequence"/>
</dbReference>
<keyword evidence="6" id="KW-0326">Glycosidase</keyword>
<evidence type="ECO:0000256" key="3">
    <source>
        <dbReference type="ARBA" id="ARBA00012744"/>
    </source>
</evidence>
<dbReference type="PROSITE" id="PS51257">
    <property type="entry name" value="PROKAR_LIPOPROTEIN"/>
    <property type="match status" value="1"/>
</dbReference>
<name>A0A5M5BUJ2_BACOV</name>
<evidence type="ECO:0000313" key="10">
    <source>
        <dbReference type="Proteomes" id="UP000323717"/>
    </source>
</evidence>
<evidence type="ECO:0000256" key="7">
    <source>
        <dbReference type="SAM" id="SignalP"/>
    </source>
</evidence>
<evidence type="ECO:0000256" key="5">
    <source>
        <dbReference type="ARBA" id="ARBA00022801"/>
    </source>
</evidence>
<protein>
    <recommendedName>
        <fullName evidence="3">beta-glucosidase</fullName>
        <ecNumber evidence="3">3.2.1.21</ecNumber>
    </recommendedName>
</protein>
<dbReference type="InterPro" id="IPR017853">
    <property type="entry name" value="GH"/>
</dbReference>
<accession>A0A5M5BUJ2</accession>
<evidence type="ECO:0000256" key="2">
    <source>
        <dbReference type="ARBA" id="ARBA00005336"/>
    </source>
</evidence>
<dbReference type="InterPro" id="IPR036962">
    <property type="entry name" value="Glyco_hydro_3_N_sf"/>
</dbReference>
<evidence type="ECO:0000313" key="9">
    <source>
        <dbReference type="EMBL" id="KAA3936077.1"/>
    </source>
</evidence>
<gene>
    <name evidence="9" type="ORF">F3D71_27635</name>
</gene>
<feature type="domain" description="Glycoside hydrolase family 3 N-terminal" evidence="8">
    <location>
        <begin position="42"/>
        <end position="223"/>
    </location>
</feature>
<evidence type="ECO:0000256" key="4">
    <source>
        <dbReference type="ARBA" id="ARBA00022729"/>
    </source>
</evidence>
<dbReference type="InterPro" id="IPR051915">
    <property type="entry name" value="Cellulose_Degrad_GH3"/>
</dbReference>
<comment type="caution">
    <text evidence="9">The sequence shown here is derived from an EMBL/GenBank/DDBJ whole genome shotgun (WGS) entry which is preliminary data.</text>
</comment>
<evidence type="ECO:0000256" key="1">
    <source>
        <dbReference type="ARBA" id="ARBA00000448"/>
    </source>
</evidence>
<dbReference type="GO" id="GO:0009251">
    <property type="term" value="P:glucan catabolic process"/>
    <property type="evidence" value="ECO:0007669"/>
    <property type="project" value="TreeGrafter"/>
</dbReference>
<dbReference type="Gene3D" id="3.20.20.300">
    <property type="entry name" value="Glycoside hydrolase, family 3, N-terminal domain"/>
    <property type="match status" value="1"/>
</dbReference>
<feature type="chain" id="PRO_5024375988" description="beta-glucosidase" evidence="7">
    <location>
        <begin position="24"/>
        <end position="224"/>
    </location>
</feature>
<keyword evidence="4 7" id="KW-0732">Signal</keyword>
<dbReference type="Pfam" id="PF00933">
    <property type="entry name" value="Glyco_hydro_3"/>
    <property type="match status" value="1"/>
</dbReference>
<dbReference type="InterPro" id="IPR001764">
    <property type="entry name" value="Glyco_hydro_3_N"/>
</dbReference>
<dbReference type="SUPFAM" id="SSF51445">
    <property type="entry name" value="(Trans)glycosidases"/>
    <property type="match status" value="1"/>
</dbReference>
<dbReference type="PRINTS" id="PR00133">
    <property type="entry name" value="GLHYDRLASE3"/>
</dbReference>
<comment type="similarity">
    <text evidence="2">Belongs to the glycosyl hydrolase 3 family.</text>
</comment>
<comment type="catalytic activity">
    <reaction evidence="1">
        <text>Hydrolysis of terminal, non-reducing beta-D-glucosyl residues with release of beta-D-glucose.</text>
        <dbReference type="EC" id="3.2.1.21"/>
    </reaction>
</comment>
<feature type="signal peptide" evidence="7">
    <location>
        <begin position="1"/>
        <end position="23"/>
    </location>
</feature>
<organism evidence="9 10">
    <name type="scientific">Bacteroides ovatus</name>
    <dbReference type="NCBI Taxonomy" id="28116"/>
    <lineage>
        <taxon>Bacteria</taxon>
        <taxon>Pseudomonadati</taxon>
        <taxon>Bacteroidota</taxon>
        <taxon>Bacteroidia</taxon>
        <taxon>Bacteroidales</taxon>
        <taxon>Bacteroidaceae</taxon>
        <taxon>Bacteroides</taxon>
    </lineage>
</organism>
<reference evidence="9 10" key="1">
    <citation type="journal article" date="2019" name="Nat. Med.">
        <title>A library of human gut bacterial isolates paired with longitudinal multiomics data enables mechanistic microbiome research.</title>
        <authorList>
            <person name="Poyet M."/>
            <person name="Groussin M."/>
            <person name="Gibbons S.M."/>
            <person name="Avila-Pacheco J."/>
            <person name="Jiang X."/>
            <person name="Kearney S.M."/>
            <person name="Perrotta A.R."/>
            <person name="Berdy B."/>
            <person name="Zhao S."/>
            <person name="Lieberman T.D."/>
            <person name="Swanson P.K."/>
            <person name="Smith M."/>
            <person name="Roesemann S."/>
            <person name="Alexander J.E."/>
            <person name="Rich S.A."/>
            <person name="Livny J."/>
            <person name="Vlamakis H."/>
            <person name="Clish C."/>
            <person name="Bullock K."/>
            <person name="Deik A."/>
            <person name="Scott J."/>
            <person name="Pierce K.A."/>
            <person name="Xavier R.J."/>
            <person name="Alm E.J."/>
        </authorList>
    </citation>
    <scope>NUCLEOTIDE SEQUENCE [LARGE SCALE GENOMIC DNA]</scope>
    <source>
        <strain evidence="9 10">BIOML-A163</strain>
    </source>
</reference>
<dbReference type="EC" id="3.2.1.21" evidence="3"/>
<dbReference type="EMBL" id="VWLE01000700">
    <property type="protein sequence ID" value="KAA3936077.1"/>
    <property type="molecule type" value="Genomic_DNA"/>
</dbReference>
<dbReference type="GO" id="GO:0008422">
    <property type="term" value="F:beta-glucosidase activity"/>
    <property type="evidence" value="ECO:0007669"/>
    <property type="project" value="UniProtKB-EC"/>
</dbReference>
<dbReference type="AlphaFoldDB" id="A0A5M5BUJ2"/>
<evidence type="ECO:0000256" key="6">
    <source>
        <dbReference type="ARBA" id="ARBA00023295"/>
    </source>
</evidence>
<proteinExistence type="inferred from homology"/>